<evidence type="ECO:0000313" key="1">
    <source>
        <dbReference type="EMBL" id="QHU17411.1"/>
    </source>
</evidence>
<dbReference type="EMBL" id="MN740904">
    <property type="protein sequence ID" value="QHU17411.1"/>
    <property type="molecule type" value="Genomic_DNA"/>
</dbReference>
<accession>A0A6C0KJR8</accession>
<dbReference type="AlphaFoldDB" id="A0A6C0KJR8"/>
<protein>
    <submittedName>
        <fullName evidence="1">Uncharacterized protein</fullName>
    </submittedName>
</protein>
<name>A0A6C0KJR8_9ZZZZ</name>
<reference evidence="1" key="1">
    <citation type="journal article" date="2020" name="Nature">
        <title>Giant virus diversity and host interactions through global metagenomics.</title>
        <authorList>
            <person name="Schulz F."/>
            <person name="Roux S."/>
            <person name="Paez-Espino D."/>
            <person name="Jungbluth S."/>
            <person name="Walsh D.A."/>
            <person name="Denef V.J."/>
            <person name="McMahon K.D."/>
            <person name="Konstantinidis K.T."/>
            <person name="Eloe-Fadrosh E.A."/>
            <person name="Kyrpides N.C."/>
            <person name="Woyke T."/>
        </authorList>
    </citation>
    <scope>NUCLEOTIDE SEQUENCE</scope>
    <source>
        <strain evidence="1">GVMAG-S-3300012000-57</strain>
    </source>
</reference>
<organism evidence="1">
    <name type="scientific">viral metagenome</name>
    <dbReference type="NCBI Taxonomy" id="1070528"/>
    <lineage>
        <taxon>unclassified sequences</taxon>
        <taxon>metagenomes</taxon>
        <taxon>organismal metagenomes</taxon>
    </lineage>
</organism>
<sequence length="39" mass="4494">MDFPVCAIGILTQQLRTVCLRKIGSKMSCKNIIMYFEKN</sequence>
<proteinExistence type="predicted"/>